<evidence type="ECO:0000256" key="4">
    <source>
        <dbReference type="ARBA" id="ARBA00023015"/>
    </source>
</evidence>
<reference evidence="10" key="2">
    <citation type="submission" date="2023-06" db="EMBL/GenBank/DDBJ databases">
        <authorList>
            <consortium name="Lawrence Berkeley National Laboratory"/>
            <person name="Haridas S."/>
            <person name="Hensen N."/>
            <person name="Bonometti L."/>
            <person name="Westerberg I."/>
            <person name="Brannstrom I.O."/>
            <person name="Guillou S."/>
            <person name="Cros-Aarteil S."/>
            <person name="Calhoun S."/>
            <person name="Kuo A."/>
            <person name="Mondo S."/>
            <person name="Pangilinan J."/>
            <person name="Riley R."/>
            <person name="Labutti K."/>
            <person name="Andreopoulos B."/>
            <person name="Lipzen A."/>
            <person name="Chen C."/>
            <person name="Yanf M."/>
            <person name="Daum C."/>
            <person name="Ng V."/>
            <person name="Clum A."/>
            <person name="Steindorff A."/>
            <person name="Ohm R."/>
            <person name="Martin F."/>
            <person name="Silar P."/>
            <person name="Natvig D."/>
            <person name="Lalanne C."/>
            <person name="Gautier V."/>
            <person name="Ament-Velasquez S.L."/>
            <person name="Kruys A."/>
            <person name="Hutchinson M.I."/>
            <person name="Powell A.J."/>
            <person name="Barry K."/>
            <person name="Miller A.N."/>
            <person name="Grigoriev I.V."/>
            <person name="Debuchy R."/>
            <person name="Gladieux P."/>
            <person name="Thoren M.H."/>
            <person name="Johannesson H."/>
        </authorList>
    </citation>
    <scope>NUCLEOTIDE SEQUENCE</scope>
    <source>
        <strain evidence="10">CBS 958.72</strain>
    </source>
</reference>
<dbReference type="Proteomes" id="UP001287356">
    <property type="component" value="Unassembled WGS sequence"/>
</dbReference>
<evidence type="ECO:0000256" key="1">
    <source>
        <dbReference type="ARBA" id="ARBA00004123"/>
    </source>
</evidence>
<dbReference type="InterPro" id="IPR001138">
    <property type="entry name" value="Zn2Cys6_DnaBD"/>
</dbReference>
<dbReference type="PANTHER" id="PTHR31313">
    <property type="entry name" value="TY1 ENHANCER ACTIVATOR"/>
    <property type="match status" value="1"/>
</dbReference>
<organism evidence="10 11">
    <name type="scientific">Lasiosphaeria ovina</name>
    <dbReference type="NCBI Taxonomy" id="92902"/>
    <lineage>
        <taxon>Eukaryota</taxon>
        <taxon>Fungi</taxon>
        <taxon>Dikarya</taxon>
        <taxon>Ascomycota</taxon>
        <taxon>Pezizomycotina</taxon>
        <taxon>Sordariomycetes</taxon>
        <taxon>Sordariomycetidae</taxon>
        <taxon>Sordariales</taxon>
        <taxon>Lasiosphaeriaceae</taxon>
        <taxon>Lasiosphaeria</taxon>
    </lineage>
</organism>
<keyword evidence="2" id="KW-0479">Metal-binding</keyword>
<dbReference type="CDD" id="cd12148">
    <property type="entry name" value="fungal_TF_MHR"/>
    <property type="match status" value="1"/>
</dbReference>
<evidence type="ECO:0000256" key="2">
    <source>
        <dbReference type="ARBA" id="ARBA00022723"/>
    </source>
</evidence>
<keyword evidence="4" id="KW-0805">Transcription regulation</keyword>
<dbReference type="Gene3D" id="4.10.240.10">
    <property type="entry name" value="Zn(2)-C6 fungal-type DNA-binding domain"/>
    <property type="match status" value="1"/>
</dbReference>
<dbReference type="InterPro" id="IPR051615">
    <property type="entry name" value="Transcr_Regulatory_Elem"/>
</dbReference>
<dbReference type="PROSITE" id="PS00463">
    <property type="entry name" value="ZN2_CY6_FUNGAL_1"/>
    <property type="match status" value="1"/>
</dbReference>
<keyword evidence="3" id="KW-0862">Zinc</keyword>
<evidence type="ECO:0000313" key="10">
    <source>
        <dbReference type="EMBL" id="KAK3366851.1"/>
    </source>
</evidence>
<evidence type="ECO:0000256" key="7">
    <source>
        <dbReference type="ARBA" id="ARBA00023242"/>
    </source>
</evidence>
<comment type="subcellular location">
    <subcellularLocation>
        <location evidence="1">Nucleus</location>
    </subcellularLocation>
</comment>
<comment type="caution">
    <text evidence="10">The sequence shown here is derived from an EMBL/GenBank/DDBJ whole genome shotgun (WGS) entry which is preliminary data.</text>
</comment>
<dbReference type="GO" id="GO:0005634">
    <property type="term" value="C:nucleus"/>
    <property type="evidence" value="ECO:0007669"/>
    <property type="project" value="UniProtKB-SubCell"/>
</dbReference>
<sequence length="666" mass="72776">MTSRAQTRTACQRCRKKRSKCDGKTPCRRCGEAQQTCEYNHTRRESKDELRAEKDRLSKRSHDTDNVLLTLASIQDAQVCKRVLQALIDGSMSRADVLRRFGQESQESDTSPTPSAPGSGSGPAYSPASSLPQPPSWQYYSGSVNSPDSEGVYLASCPRAGCFDHLTSWRSSPFTDAGSPSNPTSAISAPSTVLSLPPLPLDAYASHSRLDTWTRTGWTAAHIRHLIDVLLTSDYLPFCLLCTDLFLHDFERGSSRFCSAALVHAILALSTCLVNENNDSSGLLPSGWVGSQTFVEEAQSDFCQGGQPDALPDIQALGILALYRLRCGREAEAQELAEVCVTSITDLCQRMPLDGEEEELHARVRATTYCGAITLVRILSLVTGRTFNVLNHKDQDDLVYLDQVSRSSGGKSEWRGAMRPKTHTDLAKEAHSAELLQLMAAKIFQLTELVYKISTAARKDVEAASAEIVSTYTSCLNWYNDFFTLFDSESGRTPFVLFVHMFYHFCLLCAIQPFVGLKIDSDMRPHEICMQATQSILALVQSYDDLFTLRRVSGLIPYFVCISGLFSLAMQDSGSHVDPSYLRPGGGGTPLVARQVPDDTEGNPAEPKQDGSSAPPAPPLRIKTSAAAHASLLLAKISSTHPAAAAADRLLRRELAPAREGDRLPG</sequence>
<dbReference type="GO" id="GO:0008270">
    <property type="term" value="F:zinc ion binding"/>
    <property type="evidence" value="ECO:0007669"/>
    <property type="project" value="InterPro"/>
</dbReference>
<evidence type="ECO:0000256" key="8">
    <source>
        <dbReference type="SAM" id="MobiDB-lite"/>
    </source>
</evidence>
<dbReference type="EMBL" id="JAULSN010000007">
    <property type="protein sequence ID" value="KAK3366851.1"/>
    <property type="molecule type" value="Genomic_DNA"/>
</dbReference>
<reference evidence="10" key="1">
    <citation type="journal article" date="2023" name="Mol. Phylogenet. Evol.">
        <title>Genome-scale phylogeny and comparative genomics of the fungal order Sordariales.</title>
        <authorList>
            <person name="Hensen N."/>
            <person name="Bonometti L."/>
            <person name="Westerberg I."/>
            <person name="Brannstrom I.O."/>
            <person name="Guillou S."/>
            <person name="Cros-Aarteil S."/>
            <person name="Calhoun S."/>
            <person name="Haridas S."/>
            <person name="Kuo A."/>
            <person name="Mondo S."/>
            <person name="Pangilinan J."/>
            <person name="Riley R."/>
            <person name="LaButti K."/>
            <person name="Andreopoulos B."/>
            <person name="Lipzen A."/>
            <person name="Chen C."/>
            <person name="Yan M."/>
            <person name="Daum C."/>
            <person name="Ng V."/>
            <person name="Clum A."/>
            <person name="Steindorff A."/>
            <person name="Ohm R.A."/>
            <person name="Martin F."/>
            <person name="Silar P."/>
            <person name="Natvig D.O."/>
            <person name="Lalanne C."/>
            <person name="Gautier V."/>
            <person name="Ament-Velasquez S.L."/>
            <person name="Kruys A."/>
            <person name="Hutchinson M.I."/>
            <person name="Powell A.J."/>
            <person name="Barry K."/>
            <person name="Miller A.N."/>
            <person name="Grigoriev I.V."/>
            <person name="Debuchy R."/>
            <person name="Gladieux P."/>
            <person name="Hiltunen Thoren M."/>
            <person name="Johannesson H."/>
        </authorList>
    </citation>
    <scope>NUCLEOTIDE SEQUENCE</scope>
    <source>
        <strain evidence="10">CBS 958.72</strain>
    </source>
</reference>
<keyword evidence="6" id="KW-0804">Transcription</keyword>
<dbReference type="SMART" id="SM00066">
    <property type="entry name" value="GAL4"/>
    <property type="match status" value="1"/>
</dbReference>
<proteinExistence type="predicted"/>
<accession>A0AAE0N0Z8</accession>
<protein>
    <submittedName>
        <fullName evidence="10">Nitrate assimilation regulatory protein nirA</fullName>
    </submittedName>
</protein>
<keyword evidence="7" id="KW-0539">Nucleus</keyword>
<dbReference type="InterPro" id="IPR036864">
    <property type="entry name" value="Zn2-C6_fun-type_DNA-bd_sf"/>
</dbReference>
<name>A0AAE0N0Z8_9PEZI</name>
<dbReference type="PANTHER" id="PTHR31313:SF4">
    <property type="entry name" value="CONIDIAL DEVELOPMENT PROTEIN FLUFFY"/>
    <property type="match status" value="1"/>
</dbReference>
<keyword evidence="11" id="KW-1185">Reference proteome</keyword>
<evidence type="ECO:0000259" key="9">
    <source>
        <dbReference type="PROSITE" id="PS50048"/>
    </source>
</evidence>
<evidence type="ECO:0000256" key="3">
    <source>
        <dbReference type="ARBA" id="ARBA00022833"/>
    </source>
</evidence>
<feature type="region of interest" description="Disordered" evidence="8">
    <location>
        <begin position="588"/>
        <end position="621"/>
    </location>
</feature>
<gene>
    <name evidence="10" type="ORF">B0T24DRAFT_558177</name>
</gene>
<evidence type="ECO:0000313" key="11">
    <source>
        <dbReference type="Proteomes" id="UP001287356"/>
    </source>
</evidence>
<feature type="domain" description="Zn(2)-C6 fungal-type" evidence="9">
    <location>
        <begin position="10"/>
        <end position="39"/>
    </location>
</feature>
<feature type="compositionally biased region" description="Low complexity" evidence="8">
    <location>
        <begin position="111"/>
        <end position="131"/>
    </location>
</feature>
<keyword evidence="5" id="KW-0238">DNA-binding</keyword>
<evidence type="ECO:0000256" key="5">
    <source>
        <dbReference type="ARBA" id="ARBA00023125"/>
    </source>
</evidence>
<dbReference type="Pfam" id="PF00172">
    <property type="entry name" value="Zn_clus"/>
    <property type="match status" value="1"/>
</dbReference>
<feature type="region of interest" description="Disordered" evidence="8">
    <location>
        <begin position="102"/>
        <end position="132"/>
    </location>
</feature>
<dbReference type="CDD" id="cd00067">
    <property type="entry name" value="GAL4"/>
    <property type="match status" value="1"/>
</dbReference>
<dbReference type="GO" id="GO:0000981">
    <property type="term" value="F:DNA-binding transcription factor activity, RNA polymerase II-specific"/>
    <property type="evidence" value="ECO:0007669"/>
    <property type="project" value="InterPro"/>
</dbReference>
<dbReference type="SUPFAM" id="SSF57701">
    <property type="entry name" value="Zn2/Cys6 DNA-binding domain"/>
    <property type="match status" value="1"/>
</dbReference>
<dbReference type="PROSITE" id="PS50048">
    <property type="entry name" value="ZN2_CY6_FUNGAL_2"/>
    <property type="match status" value="1"/>
</dbReference>
<dbReference type="GO" id="GO:0003677">
    <property type="term" value="F:DNA binding"/>
    <property type="evidence" value="ECO:0007669"/>
    <property type="project" value="UniProtKB-KW"/>
</dbReference>
<dbReference type="AlphaFoldDB" id="A0AAE0N0Z8"/>
<evidence type="ECO:0000256" key="6">
    <source>
        <dbReference type="ARBA" id="ARBA00023163"/>
    </source>
</evidence>